<feature type="region of interest" description="Disordered" evidence="6">
    <location>
        <begin position="189"/>
        <end position="218"/>
    </location>
</feature>
<dbReference type="InterPro" id="IPR052207">
    <property type="entry name" value="Max-like/E-box_TFs"/>
</dbReference>
<dbReference type="GO" id="GO:0005634">
    <property type="term" value="C:nucleus"/>
    <property type="evidence" value="ECO:0007669"/>
    <property type="project" value="UniProtKB-SubCell"/>
</dbReference>
<keyword evidence="3" id="KW-0238">DNA-binding</keyword>
<dbReference type="SUPFAM" id="SSF47459">
    <property type="entry name" value="HLH, helix-loop-helix DNA-binding domain"/>
    <property type="match status" value="1"/>
</dbReference>
<reference evidence="8 9" key="1">
    <citation type="submission" date="2022-09" db="EMBL/GenBank/DDBJ databases">
        <authorList>
            <person name="Palmer J.M."/>
        </authorList>
    </citation>
    <scope>NUCLEOTIDE SEQUENCE [LARGE SCALE GENOMIC DNA]</scope>
    <source>
        <strain evidence="8 9">DSM 7382</strain>
    </source>
</reference>
<dbReference type="InterPro" id="IPR036638">
    <property type="entry name" value="HLH_DNA-bd_sf"/>
</dbReference>
<evidence type="ECO:0000313" key="9">
    <source>
        <dbReference type="Proteomes" id="UP001385951"/>
    </source>
</evidence>
<protein>
    <recommendedName>
        <fullName evidence="7">BHLH domain-containing protein</fullName>
    </recommendedName>
</protein>
<keyword evidence="5" id="KW-0539">Nucleus</keyword>
<dbReference type="GO" id="GO:0046983">
    <property type="term" value="F:protein dimerization activity"/>
    <property type="evidence" value="ECO:0007669"/>
    <property type="project" value="InterPro"/>
</dbReference>
<dbReference type="PROSITE" id="PS50888">
    <property type="entry name" value="BHLH"/>
    <property type="match status" value="1"/>
</dbReference>
<dbReference type="GO" id="GO:0000981">
    <property type="term" value="F:DNA-binding transcription factor activity, RNA polymerase II-specific"/>
    <property type="evidence" value="ECO:0007669"/>
    <property type="project" value="TreeGrafter"/>
</dbReference>
<dbReference type="Proteomes" id="UP001385951">
    <property type="component" value="Unassembled WGS sequence"/>
</dbReference>
<feature type="region of interest" description="Disordered" evidence="6">
    <location>
        <begin position="69"/>
        <end position="157"/>
    </location>
</feature>
<evidence type="ECO:0000256" key="2">
    <source>
        <dbReference type="ARBA" id="ARBA00023015"/>
    </source>
</evidence>
<dbReference type="PANTHER" id="PTHR15741:SF27">
    <property type="entry name" value="TRANSCRIPTION FACTOR AP-4"/>
    <property type="match status" value="1"/>
</dbReference>
<keyword evidence="4" id="KW-0804">Transcription</keyword>
<comment type="subcellular location">
    <subcellularLocation>
        <location evidence="1">Nucleus</location>
    </subcellularLocation>
</comment>
<dbReference type="PANTHER" id="PTHR15741">
    <property type="entry name" value="BASIC HELIX-LOOP-HELIX ZIP TRANSCRIPTION FACTOR"/>
    <property type="match status" value="1"/>
</dbReference>
<organism evidence="8 9">
    <name type="scientific">Cerrena zonata</name>
    <dbReference type="NCBI Taxonomy" id="2478898"/>
    <lineage>
        <taxon>Eukaryota</taxon>
        <taxon>Fungi</taxon>
        <taxon>Dikarya</taxon>
        <taxon>Basidiomycota</taxon>
        <taxon>Agaricomycotina</taxon>
        <taxon>Agaricomycetes</taxon>
        <taxon>Polyporales</taxon>
        <taxon>Cerrenaceae</taxon>
        <taxon>Cerrena</taxon>
    </lineage>
</organism>
<keyword evidence="9" id="KW-1185">Reference proteome</keyword>
<keyword evidence="2" id="KW-0805">Transcription regulation</keyword>
<evidence type="ECO:0000256" key="5">
    <source>
        <dbReference type="ARBA" id="ARBA00023242"/>
    </source>
</evidence>
<comment type="caution">
    <text evidence="8">The sequence shown here is derived from an EMBL/GenBank/DDBJ whole genome shotgun (WGS) entry which is preliminary data.</text>
</comment>
<dbReference type="EMBL" id="JASBNA010000016">
    <property type="protein sequence ID" value="KAK7686711.1"/>
    <property type="molecule type" value="Genomic_DNA"/>
</dbReference>
<dbReference type="AlphaFoldDB" id="A0AAW0G111"/>
<feature type="compositionally biased region" description="Polar residues" evidence="6">
    <location>
        <begin position="92"/>
        <end position="126"/>
    </location>
</feature>
<gene>
    <name evidence="8" type="ORF">QCA50_010311</name>
</gene>
<feature type="compositionally biased region" description="Low complexity" evidence="6">
    <location>
        <begin position="134"/>
        <end position="147"/>
    </location>
</feature>
<dbReference type="Gene3D" id="4.10.280.10">
    <property type="entry name" value="Helix-loop-helix DNA-binding domain"/>
    <property type="match status" value="1"/>
</dbReference>
<sequence>MANPLQPPGPYDDFNFSFDPALHNLFQSPPPLPSSADLFSPSETTDLLGFLDDLNWDLEAEVQNVVKNPDAIPSHYTEQSTSPTTMTQSPSHIQTQHMQTIQESPANTPQGQAPSSSGQTPSGSEASPTPPPMQSSSSSPNIQSPLSARPKPLLTTPQKRLNHIMSEQKRRNAIRDGYVQLTTLLAPVGAPPGAGMPTRGRPKGSSSRNNGRADGKGGGVAFKGKSGILFRAVEYVKWLEEGRDALLAEVVKLENAAGIHRS</sequence>
<feature type="domain" description="BHLH" evidence="7">
    <location>
        <begin position="158"/>
        <end position="239"/>
    </location>
</feature>
<evidence type="ECO:0000256" key="1">
    <source>
        <dbReference type="ARBA" id="ARBA00004123"/>
    </source>
</evidence>
<evidence type="ECO:0000256" key="6">
    <source>
        <dbReference type="SAM" id="MobiDB-lite"/>
    </source>
</evidence>
<evidence type="ECO:0000256" key="4">
    <source>
        <dbReference type="ARBA" id="ARBA00023163"/>
    </source>
</evidence>
<accession>A0AAW0G111</accession>
<evidence type="ECO:0000313" key="8">
    <source>
        <dbReference type="EMBL" id="KAK7686711.1"/>
    </source>
</evidence>
<evidence type="ECO:0000259" key="7">
    <source>
        <dbReference type="PROSITE" id="PS50888"/>
    </source>
</evidence>
<dbReference type="GO" id="GO:0000978">
    <property type="term" value="F:RNA polymerase II cis-regulatory region sequence-specific DNA binding"/>
    <property type="evidence" value="ECO:0007669"/>
    <property type="project" value="TreeGrafter"/>
</dbReference>
<proteinExistence type="predicted"/>
<feature type="compositionally biased region" description="Low complexity" evidence="6">
    <location>
        <begin position="79"/>
        <end position="91"/>
    </location>
</feature>
<dbReference type="InterPro" id="IPR011598">
    <property type="entry name" value="bHLH_dom"/>
</dbReference>
<name>A0AAW0G111_9APHY</name>
<evidence type="ECO:0000256" key="3">
    <source>
        <dbReference type="ARBA" id="ARBA00023125"/>
    </source>
</evidence>